<dbReference type="PANTHER" id="PTHR24159">
    <property type="match status" value="1"/>
</dbReference>
<sequence length="368" mass="43869">MTEEEEDMAASSILKRIKNVQIAVLDYLDEEKDQDDDMIIKQINDKLKALKNDFEIKEILHLLRSIIHNHHRNPHFYSRIELLIISIKNEIKQTFSNSDLFNFFSENPRIILFLIENNMIKIDEPILKTLSKPSNVNYFFPEIESFYVGHPMKFEGENQTNFFLYQEKRKMGENDDIVSQMIREDSVEKFISYTNQINMNLDSKIKESHFETNSFLMNKEPTLIEYATFFGSIQIFQYLKLNNIKLTPSLWLYAIHSNNADLIHILEENQVTPKDKTYKTCLIEAIKCHHNEIANYLLSKLNPKEFHLLDYLKYDNYERILSDFEYFPNKLKIKYVYDCMTNYSKIVDLLIRESYLNPNIKIILKSYN</sequence>
<comment type="caution">
    <text evidence="1">The sequence shown here is derived from an EMBL/GenBank/DDBJ whole genome shotgun (WGS) entry which is preliminary data.</text>
</comment>
<dbReference type="Proteomes" id="UP001470230">
    <property type="component" value="Unassembled WGS sequence"/>
</dbReference>
<keyword evidence="2" id="KW-1185">Reference proteome</keyword>
<protein>
    <recommendedName>
        <fullName evidence="3">DUF3447 domain-containing protein</fullName>
    </recommendedName>
</protein>
<dbReference type="PANTHER" id="PTHR24159:SF5">
    <property type="entry name" value="ANK_REP_REGION DOMAIN-CONTAINING PROTEIN"/>
    <property type="match status" value="1"/>
</dbReference>
<proteinExistence type="predicted"/>
<organism evidence="1 2">
    <name type="scientific">Tritrichomonas musculus</name>
    <dbReference type="NCBI Taxonomy" id="1915356"/>
    <lineage>
        <taxon>Eukaryota</taxon>
        <taxon>Metamonada</taxon>
        <taxon>Parabasalia</taxon>
        <taxon>Tritrichomonadida</taxon>
        <taxon>Tritrichomonadidae</taxon>
        <taxon>Tritrichomonas</taxon>
    </lineage>
</organism>
<dbReference type="InterPro" id="IPR036770">
    <property type="entry name" value="Ankyrin_rpt-contain_sf"/>
</dbReference>
<accession>A0ABR2JNV1</accession>
<evidence type="ECO:0000313" key="2">
    <source>
        <dbReference type="Proteomes" id="UP001470230"/>
    </source>
</evidence>
<evidence type="ECO:0008006" key="3">
    <source>
        <dbReference type="Google" id="ProtNLM"/>
    </source>
</evidence>
<gene>
    <name evidence="1" type="ORF">M9Y10_003013</name>
</gene>
<dbReference type="SUPFAM" id="SSF48403">
    <property type="entry name" value="Ankyrin repeat"/>
    <property type="match status" value="1"/>
</dbReference>
<evidence type="ECO:0000313" key="1">
    <source>
        <dbReference type="EMBL" id="KAK8880347.1"/>
    </source>
</evidence>
<name>A0ABR2JNV1_9EUKA</name>
<reference evidence="1 2" key="1">
    <citation type="submission" date="2024-04" db="EMBL/GenBank/DDBJ databases">
        <title>Tritrichomonas musculus Genome.</title>
        <authorList>
            <person name="Alves-Ferreira E."/>
            <person name="Grigg M."/>
            <person name="Lorenzi H."/>
            <person name="Galac M."/>
        </authorList>
    </citation>
    <scope>NUCLEOTIDE SEQUENCE [LARGE SCALE GENOMIC DNA]</scope>
    <source>
        <strain evidence="1 2">EAF2021</strain>
    </source>
</reference>
<dbReference type="EMBL" id="JAPFFF010000010">
    <property type="protein sequence ID" value="KAK8880347.1"/>
    <property type="molecule type" value="Genomic_DNA"/>
</dbReference>